<dbReference type="AlphaFoldDB" id="A0AAD3SXY2"/>
<organism evidence="2 3">
    <name type="scientific">Nepenthes gracilis</name>
    <name type="common">Slender pitcher plant</name>
    <dbReference type="NCBI Taxonomy" id="150966"/>
    <lineage>
        <taxon>Eukaryota</taxon>
        <taxon>Viridiplantae</taxon>
        <taxon>Streptophyta</taxon>
        <taxon>Embryophyta</taxon>
        <taxon>Tracheophyta</taxon>
        <taxon>Spermatophyta</taxon>
        <taxon>Magnoliopsida</taxon>
        <taxon>eudicotyledons</taxon>
        <taxon>Gunneridae</taxon>
        <taxon>Pentapetalae</taxon>
        <taxon>Caryophyllales</taxon>
        <taxon>Nepenthaceae</taxon>
        <taxon>Nepenthes</taxon>
    </lineage>
</organism>
<dbReference type="EMBL" id="BSYO01000020">
    <property type="protein sequence ID" value="GMH19180.1"/>
    <property type="molecule type" value="Genomic_DNA"/>
</dbReference>
<reference evidence="2" key="1">
    <citation type="submission" date="2023-05" db="EMBL/GenBank/DDBJ databases">
        <title>Nepenthes gracilis genome sequencing.</title>
        <authorList>
            <person name="Fukushima K."/>
        </authorList>
    </citation>
    <scope>NUCLEOTIDE SEQUENCE</scope>
    <source>
        <strain evidence="2">SING2019-196</strain>
    </source>
</reference>
<feature type="transmembrane region" description="Helical" evidence="1">
    <location>
        <begin position="29"/>
        <end position="51"/>
    </location>
</feature>
<keyword evidence="1" id="KW-0472">Membrane</keyword>
<name>A0AAD3SXY2_NEPGR</name>
<gene>
    <name evidence="2" type="ORF">Nepgr_021021</name>
</gene>
<sequence>MTGAAGMVAGFTYEVWQMPCWPMLMALKLLAIILTEFETVALFALGCLITYGEDLVAVTEMVSKFWEQLCRYPFRFFGVWHAESLDPRLFYHIW</sequence>
<protein>
    <submittedName>
        <fullName evidence="2">Uncharacterized protein</fullName>
    </submittedName>
</protein>
<accession>A0AAD3SXY2</accession>
<evidence type="ECO:0000313" key="2">
    <source>
        <dbReference type="EMBL" id="GMH19180.1"/>
    </source>
</evidence>
<keyword evidence="1" id="KW-1133">Transmembrane helix</keyword>
<keyword evidence="3" id="KW-1185">Reference proteome</keyword>
<evidence type="ECO:0000256" key="1">
    <source>
        <dbReference type="SAM" id="Phobius"/>
    </source>
</evidence>
<keyword evidence="1" id="KW-0812">Transmembrane</keyword>
<comment type="caution">
    <text evidence="2">The sequence shown here is derived from an EMBL/GenBank/DDBJ whole genome shotgun (WGS) entry which is preliminary data.</text>
</comment>
<dbReference type="Proteomes" id="UP001279734">
    <property type="component" value="Unassembled WGS sequence"/>
</dbReference>
<proteinExistence type="predicted"/>
<evidence type="ECO:0000313" key="3">
    <source>
        <dbReference type="Proteomes" id="UP001279734"/>
    </source>
</evidence>